<dbReference type="EMBL" id="JARQZJ010000014">
    <property type="protein sequence ID" value="KAK9872885.1"/>
    <property type="molecule type" value="Genomic_DNA"/>
</dbReference>
<dbReference type="AlphaFoldDB" id="A0AAW1TYE6"/>
<accession>A0AAW1TYE6</accession>
<protein>
    <submittedName>
        <fullName evidence="1">Uncharacterized protein</fullName>
    </submittedName>
</protein>
<feature type="non-terminal residue" evidence="1">
    <location>
        <position position="1"/>
    </location>
</feature>
<proteinExistence type="predicted"/>
<sequence>KSQGICLIASGHNLMEVCNQINKSLADLHNCLSLRDMKISPNKCKADDPGPLRTALLRRRLLASKYLPKAVHAKNPIAEILTELKNHMSIWRNLNIPEVVKCSARINDLKEQLDCTKIPRCFQTNLTTQYKKIKYTKNNLEKTNMDNSAEFMKFKSIYHEYTTLYTDDPQNGGNMGLRIYCPDRNIKLSGSLPDSLSALEKISNQKINVKNDEITMLTRDRIIEIKNLGWKVMLIWIPQPYQHPRE</sequence>
<keyword evidence="2" id="KW-1185">Reference proteome</keyword>
<evidence type="ECO:0000313" key="2">
    <source>
        <dbReference type="Proteomes" id="UP001431783"/>
    </source>
</evidence>
<reference evidence="1 2" key="1">
    <citation type="submission" date="2023-03" db="EMBL/GenBank/DDBJ databases">
        <title>Genome insight into feeding habits of ladybird beetles.</title>
        <authorList>
            <person name="Li H.-S."/>
            <person name="Huang Y.-H."/>
            <person name="Pang H."/>
        </authorList>
    </citation>
    <scope>NUCLEOTIDE SEQUENCE [LARGE SCALE GENOMIC DNA]</scope>
    <source>
        <strain evidence="1">SYSU_2023b</strain>
        <tissue evidence="1">Whole body</tissue>
    </source>
</reference>
<comment type="caution">
    <text evidence="1">The sequence shown here is derived from an EMBL/GenBank/DDBJ whole genome shotgun (WGS) entry which is preliminary data.</text>
</comment>
<name>A0AAW1TYE6_9CUCU</name>
<gene>
    <name evidence="1" type="ORF">WA026_020239</name>
</gene>
<evidence type="ECO:0000313" key="1">
    <source>
        <dbReference type="EMBL" id="KAK9872885.1"/>
    </source>
</evidence>
<dbReference type="Proteomes" id="UP001431783">
    <property type="component" value="Unassembled WGS sequence"/>
</dbReference>
<organism evidence="1 2">
    <name type="scientific">Henosepilachna vigintioctopunctata</name>
    <dbReference type="NCBI Taxonomy" id="420089"/>
    <lineage>
        <taxon>Eukaryota</taxon>
        <taxon>Metazoa</taxon>
        <taxon>Ecdysozoa</taxon>
        <taxon>Arthropoda</taxon>
        <taxon>Hexapoda</taxon>
        <taxon>Insecta</taxon>
        <taxon>Pterygota</taxon>
        <taxon>Neoptera</taxon>
        <taxon>Endopterygota</taxon>
        <taxon>Coleoptera</taxon>
        <taxon>Polyphaga</taxon>
        <taxon>Cucujiformia</taxon>
        <taxon>Coccinelloidea</taxon>
        <taxon>Coccinellidae</taxon>
        <taxon>Epilachninae</taxon>
        <taxon>Epilachnini</taxon>
        <taxon>Henosepilachna</taxon>
    </lineage>
</organism>